<evidence type="ECO:0000256" key="3">
    <source>
        <dbReference type="ARBA" id="ARBA00022448"/>
    </source>
</evidence>
<keyword evidence="3" id="KW-0813">Transport</keyword>
<feature type="transmembrane region" description="Helical" evidence="12">
    <location>
        <begin position="531"/>
        <end position="549"/>
    </location>
</feature>
<keyword evidence="14" id="KW-1185">Reference proteome</keyword>
<keyword evidence="6" id="KW-0375">Hydrogen ion transport</keyword>
<feature type="transmembrane region" description="Helical" evidence="12">
    <location>
        <begin position="1008"/>
        <end position="1029"/>
    </location>
</feature>
<reference evidence="13" key="1">
    <citation type="journal article" date="2023" name="Insect Mol. Biol.">
        <title>Genome sequencing provides insights into the evolution of gene families encoding plant cell wall-degrading enzymes in longhorned beetles.</title>
        <authorList>
            <person name="Shin N.R."/>
            <person name="Okamura Y."/>
            <person name="Kirsch R."/>
            <person name="Pauchet Y."/>
        </authorList>
    </citation>
    <scope>NUCLEOTIDE SEQUENCE</scope>
    <source>
        <strain evidence="13">MMC_N1</strain>
    </source>
</reference>
<dbReference type="Pfam" id="PF03189">
    <property type="entry name" value="Otopetrin"/>
    <property type="match status" value="1"/>
</dbReference>
<name>A0ABQ9JD66_9CUCU</name>
<evidence type="ECO:0000256" key="6">
    <source>
        <dbReference type="ARBA" id="ARBA00022781"/>
    </source>
</evidence>
<keyword evidence="10" id="KW-0407">Ion channel</keyword>
<evidence type="ECO:0000256" key="9">
    <source>
        <dbReference type="ARBA" id="ARBA00023136"/>
    </source>
</evidence>
<feature type="transmembrane region" description="Helical" evidence="12">
    <location>
        <begin position="492"/>
        <end position="511"/>
    </location>
</feature>
<evidence type="ECO:0000256" key="2">
    <source>
        <dbReference type="ARBA" id="ARBA00006513"/>
    </source>
</evidence>
<feature type="transmembrane region" description="Helical" evidence="12">
    <location>
        <begin position="977"/>
        <end position="996"/>
    </location>
</feature>
<feature type="transmembrane region" description="Helical" evidence="12">
    <location>
        <begin position="892"/>
        <end position="915"/>
    </location>
</feature>
<feature type="transmembrane region" description="Helical" evidence="12">
    <location>
        <begin position="825"/>
        <end position="845"/>
    </location>
</feature>
<accession>A0ABQ9JD66</accession>
<feature type="transmembrane region" description="Helical" evidence="12">
    <location>
        <begin position="921"/>
        <end position="946"/>
    </location>
</feature>
<organism evidence="13 14">
    <name type="scientific">Molorchus minor</name>
    <dbReference type="NCBI Taxonomy" id="1323400"/>
    <lineage>
        <taxon>Eukaryota</taxon>
        <taxon>Metazoa</taxon>
        <taxon>Ecdysozoa</taxon>
        <taxon>Arthropoda</taxon>
        <taxon>Hexapoda</taxon>
        <taxon>Insecta</taxon>
        <taxon>Pterygota</taxon>
        <taxon>Neoptera</taxon>
        <taxon>Endopterygota</taxon>
        <taxon>Coleoptera</taxon>
        <taxon>Polyphaga</taxon>
        <taxon>Cucujiformia</taxon>
        <taxon>Chrysomeloidea</taxon>
        <taxon>Cerambycidae</taxon>
        <taxon>Lamiinae</taxon>
        <taxon>Monochamini</taxon>
        <taxon>Molorchus</taxon>
    </lineage>
</organism>
<dbReference type="PANTHER" id="PTHR21522">
    <property type="entry name" value="PROTON CHANNEL OTOP"/>
    <property type="match status" value="1"/>
</dbReference>
<evidence type="ECO:0000256" key="4">
    <source>
        <dbReference type="ARBA" id="ARBA00022475"/>
    </source>
</evidence>
<feature type="transmembrane region" description="Helical" evidence="12">
    <location>
        <begin position="1050"/>
        <end position="1067"/>
    </location>
</feature>
<feature type="region of interest" description="Disordered" evidence="11">
    <location>
        <begin position="330"/>
        <end position="393"/>
    </location>
</feature>
<keyword evidence="9 12" id="KW-0472">Membrane</keyword>
<comment type="subcellular location">
    <subcellularLocation>
        <location evidence="1">Cell membrane</location>
        <topology evidence="1">Multi-pass membrane protein</topology>
    </subcellularLocation>
</comment>
<protein>
    <recommendedName>
        <fullName evidence="15">Proton channel OtopLc</fullName>
    </recommendedName>
</protein>
<evidence type="ECO:0000256" key="1">
    <source>
        <dbReference type="ARBA" id="ARBA00004651"/>
    </source>
</evidence>
<keyword evidence="4" id="KW-1003">Cell membrane</keyword>
<keyword evidence="7 12" id="KW-1133">Transmembrane helix</keyword>
<dbReference type="PANTHER" id="PTHR21522:SF62">
    <property type="entry name" value="OTOPETRIN-LIKE A, ISOFORM C"/>
    <property type="match status" value="1"/>
</dbReference>
<evidence type="ECO:0000256" key="10">
    <source>
        <dbReference type="ARBA" id="ARBA00023303"/>
    </source>
</evidence>
<sequence length="1153" mass="131781">MHSCLNNLFIIYLLQYKITNMQRCPYIHEMKERLLGEQIPMEIIPSKKIPTPPPFMMDQQQLIQHPVATVVKLNPDGYGSHTSPTHHRPDRTPLMPKEPEDDFHYVHQKVYPKNCKNVVIINSSDLIAIDAFKSNVIAATKQKDRKKIVYIFAFIFSRNYSNQKWWAVKSRLLQSRWSLSTIWRHFRFPGVTEGLNATAKRIMLGKEMDLKHVQPKPDKRYMSFVYFFSGVQTGLKHERYHFSACNSHFYPLKSLDVSDFCCRTSLFIIMSFVYAKLLVVICIAYVISDVVTHNIPLYYYEGFFTYLYGMSILFLLYVFCFLLQESSCCSGNEKQVKPPPKQKTKEKEKEKEKRKEEEKKKKEEKERQKKEKKEKGKDKDKKNKKQEKQEETDNPISLQWQFEANELIKEYIMDAGLAAVPVPVAEISQSQAAVVSQEQTPAAPAPPPAAVAAPQQAPSINNTGIGDVEAGTVSKVKCKRKTTQNDHSHGSFFLRIGAIAFGLGTMIYNGLEFGVFFEVPFTSPCYMILRGVNPVLQMIFTFMQMYFIFMNSRLNIHRFKVIARFGLMHVVATNICVWIRTLVIEYLKEITNYHLRMFNNTLPTDASHYAESIRLHNLRNANTLLGTHKAVPDVIKSTASYIATTVPTAVDTFRNYFRTISTAATTLSRAETTLPTTSSTPYLFRTPRPYTTWRMYHNPTTTTTTPSTTTLTTTAARVWKAFTTTLSTTTSTSTTTYAPYRNFIDYRSSSNLINSMASGRFYTILFPEDTVLTQDVSNLVTNNGTESMDSIFAQALTAINTSLNKSDHCGRVNIMGTIVEDSGPYLYPFIIEYSLIGAAVIYVMWKHIGRNPRYVTQEDLEHRLEIMLSRRAVALAQAQQGRVDCVGASKGLFFGLLMLVGSLICLILFFVLIHHRDFGRVAFYLADVSHCVLMLLSIIAIIVGFISTRMHLTASNVNCRVQSLKFKTEEQSDLNDILLRVSAFGLFLYAVFSVIAGHLNAFTKEPNLLVMITGILSIVQVILQLLFIADVSRRRVHLPEHDRSKPGRQVVTFLLICNVTMWIIYTFEMQKVEANPVQLEFYGFLAWAIVQRLTLPLCIFHRFHSAVTLAEIWKTSYKARLRISETIIIFVTLFAFRHNILIFIVESCKRNLG</sequence>
<evidence type="ECO:0000256" key="7">
    <source>
        <dbReference type="ARBA" id="ARBA00022989"/>
    </source>
</evidence>
<evidence type="ECO:0000256" key="8">
    <source>
        <dbReference type="ARBA" id="ARBA00023065"/>
    </source>
</evidence>
<evidence type="ECO:0000313" key="13">
    <source>
        <dbReference type="EMBL" id="KAJ8976141.1"/>
    </source>
</evidence>
<proteinExistence type="inferred from homology"/>
<evidence type="ECO:0000313" key="14">
    <source>
        <dbReference type="Proteomes" id="UP001162164"/>
    </source>
</evidence>
<evidence type="ECO:0000256" key="12">
    <source>
        <dbReference type="SAM" id="Phobius"/>
    </source>
</evidence>
<keyword evidence="5 12" id="KW-0812">Transmembrane</keyword>
<feature type="transmembrane region" description="Helical" evidence="12">
    <location>
        <begin position="266"/>
        <end position="288"/>
    </location>
</feature>
<keyword evidence="8" id="KW-0406">Ion transport</keyword>
<dbReference type="Proteomes" id="UP001162164">
    <property type="component" value="Unassembled WGS sequence"/>
</dbReference>
<evidence type="ECO:0000256" key="5">
    <source>
        <dbReference type="ARBA" id="ARBA00022692"/>
    </source>
</evidence>
<dbReference type="EMBL" id="JAPWTJ010000721">
    <property type="protein sequence ID" value="KAJ8976141.1"/>
    <property type="molecule type" value="Genomic_DNA"/>
</dbReference>
<feature type="transmembrane region" description="Helical" evidence="12">
    <location>
        <begin position="303"/>
        <end position="323"/>
    </location>
</feature>
<feature type="transmembrane region" description="Helical" evidence="12">
    <location>
        <begin position="1121"/>
        <end position="1145"/>
    </location>
</feature>
<feature type="region of interest" description="Disordered" evidence="11">
    <location>
        <begin position="438"/>
        <end position="466"/>
    </location>
</feature>
<comment type="caution">
    <text evidence="13">The sequence shown here is derived from an EMBL/GenBank/DDBJ whole genome shotgun (WGS) entry which is preliminary data.</text>
</comment>
<comment type="similarity">
    <text evidence="2">Belongs to the otopetrin family.</text>
</comment>
<feature type="transmembrane region" description="Helical" evidence="12">
    <location>
        <begin position="561"/>
        <end position="583"/>
    </location>
</feature>
<dbReference type="InterPro" id="IPR004878">
    <property type="entry name" value="Otopetrin"/>
</dbReference>
<evidence type="ECO:0008006" key="15">
    <source>
        <dbReference type="Google" id="ProtNLM"/>
    </source>
</evidence>
<evidence type="ECO:0000256" key="11">
    <source>
        <dbReference type="SAM" id="MobiDB-lite"/>
    </source>
</evidence>
<feature type="transmembrane region" description="Helical" evidence="12">
    <location>
        <begin position="1079"/>
        <end position="1100"/>
    </location>
</feature>
<feature type="compositionally biased region" description="Basic and acidic residues" evidence="11">
    <location>
        <begin position="343"/>
        <end position="391"/>
    </location>
</feature>
<gene>
    <name evidence="13" type="ORF">NQ317_018113</name>
</gene>